<dbReference type="PANTHER" id="PTHR43081">
    <property type="entry name" value="ADENYLATE CYCLASE, TERMINAL-DIFFERENTIATION SPECIFIC-RELATED"/>
    <property type="match status" value="1"/>
</dbReference>
<dbReference type="SMART" id="SM00044">
    <property type="entry name" value="CYCc"/>
    <property type="match status" value="1"/>
</dbReference>
<keyword evidence="1" id="KW-1133">Transmembrane helix</keyword>
<keyword evidence="4" id="KW-1185">Reference proteome</keyword>
<sequence length="745" mass="83448">MLKYLKLSFNQLSILTSVVIMTLLIMMQSSMLGEEATTFLKRLDGMLYDVRLKATLEHRPRYDETKIVIIDLDEKALKEHGRWPWSRRKVADLINKLLDAGVIVIAFDVLFAEPERNPVDELANEFGQSVISKGGLGRYRDAIDGDLRMAEALQNGDVVLGILFEDQKEVSKGILPDPVIELSQDVPVRKTTAVPLSGYIGNISVLHEAAYGKGFFNAVPDEDGSIRRAALLIRHEDEIYPSLALEAARLYSLADTIKVDLVDDWGEGSFHSIRGVRLNDKTIYTDQNGRVLIPYRGGSHSFKYISAADVLSGEMDPEALLDSIVFVGTSSVGLADLRETPVGIQYPGVEVHANVLEGLLHPDIFAYRHEFADIFTVFYLLIFGLVMAYFFPRLGPGQMALYGGVLVAVTIAINSFLWTNEKTSLPLTTPILLCFFITVINIAFGFFAENNQKKMIKGMFDQYVPPAHIDKMLQDPSAINMDGERRNMSVLFSDIRSFTTISEGLSANELKLLLNRYFSPITRSIGEYNGTIDKYVGDMVMAFWGAPLKDKQHAINSIHCAFDMLKLTAELREEFLAEGWPEVRIGIGINTGDMNVGDMGSDLRKAYTVLGDSVNLGSRLEGLTKFYGVELLVSEFTLEQAKDAFEFRPIDRVKVKGKNKAVAIFEPICEKGKLNEQDSAELAQYNKAYALYLAQDWPAAELAFAELIRLNDKRLVYQVYAERILQLKDEPKQQDWDGSFTHTSK</sequence>
<dbReference type="PANTHER" id="PTHR43081:SF1">
    <property type="entry name" value="ADENYLATE CYCLASE, TERMINAL-DIFFERENTIATION SPECIFIC"/>
    <property type="match status" value="1"/>
</dbReference>
<dbReference type="OrthoDB" id="9806704at2"/>
<dbReference type="InterPro" id="IPR029787">
    <property type="entry name" value="Nucleotide_cyclase"/>
</dbReference>
<proteinExistence type="predicted"/>
<feature type="transmembrane region" description="Helical" evidence="1">
    <location>
        <begin position="430"/>
        <end position="448"/>
    </location>
</feature>
<dbReference type="AlphaFoldDB" id="A0A2S0VSC0"/>
<dbReference type="GO" id="GO:0006171">
    <property type="term" value="P:cAMP biosynthetic process"/>
    <property type="evidence" value="ECO:0007669"/>
    <property type="project" value="TreeGrafter"/>
</dbReference>
<organism evidence="3 4">
    <name type="scientific">Saccharobesus litoralis</name>
    <dbReference type="NCBI Taxonomy" id="2172099"/>
    <lineage>
        <taxon>Bacteria</taxon>
        <taxon>Pseudomonadati</taxon>
        <taxon>Pseudomonadota</taxon>
        <taxon>Gammaproteobacteria</taxon>
        <taxon>Alteromonadales</taxon>
        <taxon>Alteromonadaceae</taxon>
        <taxon>Saccharobesus</taxon>
    </lineage>
</organism>
<keyword evidence="1" id="KW-0472">Membrane</keyword>
<dbReference type="PROSITE" id="PS50125">
    <property type="entry name" value="GUANYLATE_CYCLASE_2"/>
    <property type="match status" value="1"/>
</dbReference>
<dbReference type="GO" id="GO:0004016">
    <property type="term" value="F:adenylate cyclase activity"/>
    <property type="evidence" value="ECO:0007669"/>
    <property type="project" value="UniProtKB-ARBA"/>
</dbReference>
<feature type="transmembrane region" description="Helical" evidence="1">
    <location>
        <begin position="399"/>
        <end position="418"/>
    </location>
</feature>
<dbReference type="CDD" id="cd07302">
    <property type="entry name" value="CHD"/>
    <property type="match status" value="1"/>
</dbReference>
<dbReference type="Gene3D" id="3.30.70.1230">
    <property type="entry name" value="Nucleotide cyclase"/>
    <property type="match status" value="1"/>
</dbReference>
<feature type="domain" description="Guanylate cyclase" evidence="2">
    <location>
        <begin position="489"/>
        <end position="621"/>
    </location>
</feature>
<keyword evidence="1" id="KW-0812">Transmembrane</keyword>
<evidence type="ECO:0000256" key="1">
    <source>
        <dbReference type="SAM" id="Phobius"/>
    </source>
</evidence>
<evidence type="ECO:0000313" key="3">
    <source>
        <dbReference type="EMBL" id="AWB67000.1"/>
    </source>
</evidence>
<evidence type="ECO:0000313" key="4">
    <source>
        <dbReference type="Proteomes" id="UP000244441"/>
    </source>
</evidence>
<dbReference type="SMART" id="SM01080">
    <property type="entry name" value="CHASE2"/>
    <property type="match status" value="1"/>
</dbReference>
<dbReference type="EMBL" id="CP026604">
    <property type="protein sequence ID" value="AWB67000.1"/>
    <property type="molecule type" value="Genomic_DNA"/>
</dbReference>
<dbReference type="GO" id="GO:0035556">
    <property type="term" value="P:intracellular signal transduction"/>
    <property type="evidence" value="ECO:0007669"/>
    <property type="project" value="InterPro"/>
</dbReference>
<feature type="transmembrane region" description="Helical" evidence="1">
    <location>
        <begin position="374"/>
        <end position="392"/>
    </location>
</feature>
<dbReference type="InterPro" id="IPR001054">
    <property type="entry name" value="A/G_cyclase"/>
</dbReference>
<evidence type="ECO:0000259" key="2">
    <source>
        <dbReference type="PROSITE" id="PS50125"/>
    </source>
</evidence>
<reference evidence="3 4" key="1">
    <citation type="submission" date="2018-01" db="EMBL/GenBank/DDBJ databases">
        <title>Genome sequence of a Cantenovulum-like bacteria.</title>
        <authorList>
            <person name="Tan W.R."/>
            <person name="Lau N.-S."/>
            <person name="Go F."/>
            <person name="Amirul A.-A.A."/>
        </authorList>
    </citation>
    <scope>NUCLEOTIDE SEQUENCE [LARGE SCALE GENOMIC DNA]</scope>
    <source>
        <strain evidence="3 4">CCB-QB4</strain>
    </source>
</reference>
<dbReference type="InterPro" id="IPR050697">
    <property type="entry name" value="Adenylyl/Guanylyl_Cyclase_3/4"/>
</dbReference>
<dbReference type="InterPro" id="IPR007890">
    <property type="entry name" value="CHASE2"/>
</dbReference>
<protein>
    <submittedName>
        <fullName evidence="3">Adenylate/guanylate cyclase domain-containing protein</fullName>
    </submittedName>
</protein>
<dbReference type="RefSeq" id="WP_108603052.1">
    <property type="nucleotide sequence ID" value="NZ_CP026604.1"/>
</dbReference>
<gene>
    <name evidence="3" type="ORF">C2869_11375</name>
</gene>
<dbReference type="Proteomes" id="UP000244441">
    <property type="component" value="Chromosome"/>
</dbReference>
<feature type="transmembrane region" description="Helical" evidence="1">
    <location>
        <begin position="12"/>
        <end position="32"/>
    </location>
</feature>
<name>A0A2S0VSC0_9ALTE</name>
<accession>A0A2S0VSC0</accession>
<dbReference type="Pfam" id="PF05226">
    <property type="entry name" value="CHASE2"/>
    <property type="match status" value="1"/>
</dbReference>
<dbReference type="SUPFAM" id="SSF55073">
    <property type="entry name" value="Nucleotide cyclase"/>
    <property type="match status" value="1"/>
</dbReference>
<dbReference type="KEGG" id="cate:C2869_11375"/>
<dbReference type="Pfam" id="PF00211">
    <property type="entry name" value="Guanylate_cyc"/>
    <property type="match status" value="1"/>
</dbReference>